<reference evidence="1" key="1">
    <citation type="journal article" date="2022" name="bioRxiv">
        <title>Sequencing and chromosome-scale assembly of the giantPleurodeles waltlgenome.</title>
        <authorList>
            <person name="Brown T."/>
            <person name="Elewa A."/>
            <person name="Iarovenko S."/>
            <person name="Subramanian E."/>
            <person name="Araus A.J."/>
            <person name="Petzold A."/>
            <person name="Susuki M."/>
            <person name="Suzuki K.-i.T."/>
            <person name="Hayashi T."/>
            <person name="Toyoda A."/>
            <person name="Oliveira C."/>
            <person name="Osipova E."/>
            <person name="Leigh N.D."/>
            <person name="Simon A."/>
            <person name="Yun M.H."/>
        </authorList>
    </citation>
    <scope>NUCLEOTIDE SEQUENCE</scope>
    <source>
        <strain evidence="1">20211129_DDA</strain>
        <tissue evidence="1">Liver</tissue>
    </source>
</reference>
<dbReference type="InterPro" id="IPR042566">
    <property type="entry name" value="L1_C"/>
</dbReference>
<dbReference type="Proteomes" id="UP001066276">
    <property type="component" value="Chromosome 7"/>
</dbReference>
<protein>
    <submittedName>
        <fullName evidence="1">Uncharacterized protein</fullName>
    </submittedName>
</protein>
<dbReference type="AlphaFoldDB" id="A0AAV7PEY0"/>
<evidence type="ECO:0000313" key="1">
    <source>
        <dbReference type="EMBL" id="KAJ1123845.1"/>
    </source>
</evidence>
<name>A0AAV7PEY0_PLEWA</name>
<keyword evidence="2" id="KW-1185">Reference proteome</keyword>
<accession>A0AAV7PEY0</accession>
<organism evidence="1 2">
    <name type="scientific">Pleurodeles waltl</name>
    <name type="common">Iberian ribbed newt</name>
    <dbReference type="NCBI Taxonomy" id="8319"/>
    <lineage>
        <taxon>Eukaryota</taxon>
        <taxon>Metazoa</taxon>
        <taxon>Chordata</taxon>
        <taxon>Craniata</taxon>
        <taxon>Vertebrata</taxon>
        <taxon>Euteleostomi</taxon>
        <taxon>Amphibia</taxon>
        <taxon>Batrachia</taxon>
        <taxon>Caudata</taxon>
        <taxon>Salamandroidea</taxon>
        <taxon>Salamandridae</taxon>
        <taxon>Pleurodelinae</taxon>
        <taxon>Pleurodeles</taxon>
    </lineage>
</organism>
<gene>
    <name evidence="1" type="ORF">NDU88_002312</name>
</gene>
<dbReference type="EMBL" id="JANPWB010000011">
    <property type="protein sequence ID" value="KAJ1123845.1"/>
    <property type="molecule type" value="Genomic_DNA"/>
</dbReference>
<proteinExistence type="predicted"/>
<comment type="caution">
    <text evidence="1">The sequence shown here is derived from an EMBL/GenBank/DDBJ whole genome shotgun (WGS) entry which is preliminary data.</text>
</comment>
<sequence>MSTVKSLEKRPDNAESHSCYNYISLMGLPEDVEGRDMVAYLEQWLQTKVAPSILLPGKNAQSTILPTTIMGAAPAGGGTSPQLQGDQIIEEKCSKMNLQVENSRVHIILDYTMAVEKKRSWFLGVERELREESISYMLLFQAQLKVMVNDRTHFFDTPSETWVWLEKYKNGTAEDLDRGAPTPRGKHRR</sequence>
<dbReference type="Gene3D" id="3.30.250.20">
    <property type="entry name" value="L1 transposable element, C-terminal domain"/>
    <property type="match status" value="1"/>
</dbReference>
<evidence type="ECO:0000313" key="2">
    <source>
        <dbReference type="Proteomes" id="UP001066276"/>
    </source>
</evidence>